<dbReference type="AlphaFoldDB" id="A0A4Z0BRT0"/>
<dbReference type="OrthoDB" id="8962020at2"/>
<dbReference type="Proteomes" id="UP000297839">
    <property type="component" value="Unassembled WGS sequence"/>
</dbReference>
<dbReference type="PROSITE" id="PS51257">
    <property type="entry name" value="PROKAR_LIPOPROTEIN"/>
    <property type="match status" value="1"/>
</dbReference>
<evidence type="ECO:0000313" key="3">
    <source>
        <dbReference type="Proteomes" id="UP000297839"/>
    </source>
</evidence>
<gene>
    <name evidence="2" type="ORF">EZ216_12635</name>
</gene>
<dbReference type="RefSeq" id="WP_135250116.1">
    <property type="nucleotide sequence ID" value="NZ_SMLK01000003.1"/>
</dbReference>
<organism evidence="2 3">
    <name type="scientific">Ramlibacter humi</name>
    <dbReference type="NCBI Taxonomy" id="2530451"/>
    <lineage>
        <taxon>Bacteria</taxon>
        <taxon>Pseudomonadati</taxon>
        <taxon>Pseudomonadota</taxon>
        <taxon>Betaproteobacteria</taxon>
        <taxon>Burkholderiales</taxon>
        <taxon>Comamonadaceae</taxon>
        <taxon>Ramlibacter</taxon>
    </lineage>
</organism>
<feature type="chain" id="PRO_5021409642" description="Lipoprotein SmpA/OmlA domain-containing protein" evidence="1">
    <location>
        <begin position="19"/>
        <end position="163"/>
    </location>
</feature>
<accession>A0A4Z0BRT0</accession>
<sequence length="163" mass="18230">MRARIAAVLAAASVAACAVNPFADVVPGTPRQDVIARLGQPTRVVPIVGGERLQYSYQPFGRATWMVDLDGAGRVVSARQVLNSREFARIVPGQWTREDMEREFGPPDHFEHVSSWDGPIATYQWRDLDGSLMFYYVYLDRAGVVQRAHPGIDFINAPDDRNR</sequence>
<evidence type="ECO:0008006" key="4">
    <source>
        <dbReference type="Google" id="ProtNLM"/>
    </source>
</evidence>
<keyword evidence="3" id="KW-1185">Reference proteome</keyword>
<comment type="caution">
    <text evidence="2">The sequence shown here is derived from an EMBL/GenBank/DDBJ whole genome shotgun (WGS) entry which is preliminary data.</text>
</comment>
<dbReference type="EMBL" id="SMLK01000003">
    <property type="protein sequence ID" value="TFZ02017.1"/>
    <property type="molecule type" value="Genomic_DNA"/>
</dbReference>
<protein>
    <recommendedName>
        <fullName evidence="4">Lipoprotein SmpA/OmlA domain-containing protein</fullName>
    </recommendedName>
</protein>
<evidence type="ECO:0000256" key="1">
    <source>
        <dbReference type="SAM" id="SignalP"/>
    </source>
</evidence>
<proteinExistence type="predicted"/>
<reference evidence="2 3" key="1">
    <citation type="submission" date="2019-03" db="EMBL/GenBank/DDBJ databases">
        <title>Ramlibacter sp. 18x22-1, whole genome shotgun sequence.</title>
        <authorList>
            <person name="Zhang X."/>
            <person name="Feng G."/>
            <person name="Zhu H."/>
        </authorList>
    </citation>
    <scope>NUCLEOTIDE SEQUENCE [LARGE SCALE GENOMIC DNA]</scope>
    <source>
        <strain evidence="2 3">18x22-1</strain>
    </source>
</reference>
<evidence type="ECO:0000313" key="2">
    <source>
        <dbReference type="EMBL" id="TFZ02017.1"/>
    </source>
</evidence>
<name>A0A4Z0BRT0_9BURK</name>
<keyword evidence="1" id="KW-0732">Signal</keyword>
<feature type="signal peptide" evidence="1">
    <location>
        <begin position="1"/>
        <end position="18"/>
    </location>
</feature>